<keyword evidence="2" id="KW-1185">Reference proteome</keyword>
<dbReference type="RefSeq" id="WP_186845082.1">
    <property type="nucleotide sequence ID" value="NZ_JACOME010000001.1"/>
</dbReference>
<comment type="caution">
    <text evidence="1">The sequence shown here is derived from an EMBL/GenBank/DDBJ whole genome shotgun (WGS) entry which is preliminary data.</text>
</comment>
<evidence type="ECO:0000313" key="1">
    <source>
        <dbReference type="EMBL" id="MBC3845999.1"/>
    </source>
</evidence>
<accession>A0ABR6Y030</accession>
<gene>
    <name evidence="1" type="ORF">H6H04_06390</name>
</gene>
<proteinExistence type="predicted"/>
<sequence>MKKIFKIILFTPFLLAMQCDDDSTESTLIFNDYNVYITPQSSFSVNDTIWLEGIVSSKAYDLAINDSIIANRSTGDTFSIMKFIEPTQSSNCKDAIDKFELIYNIGLSTFLPICENAQMTLHSEISNDNLSYKYKIGLKALDPGDYVVSWQNSIVKNENRNEYIIENYPIEHHANQIGYNKCGNVSWRFLNESDKEYYFSIE</sequence>
<reference evidence="1 2" key="1">
    <citation type="submission" date="2020-08" db="EMBL/GenBank/DDBJ databases">
        <title>Winogradskyella ouciana sp. nov., isolated from the hadal seawater of the Mariana Trench.</title>
        <authorList>
            <person name="He X."/>
        </authorList>
    </citation>
    <scope>NUCLEOTIDE SEQUENCE [LARGE SCALE GENOMIC DNA]</scope>
    <source>
        <strain evidence="1 2">KCTC 22026</strain>
    </source>
</reference>
<protein>
    <submittedName>
        <fullName evidence="1">Uncharacterized protein</fullName>
    </submittedName>
</protein>
<name>A0ABR6Y030_9FLAO</name>
<organism evidence="1 2">
    <name type="scientific">Winogradskyella echinorum</name>
    <dbReference type="NCBI Taxonomy" id="538189"/>
    <lineage>
        <taxon>Bacteria</taxon>
        <taxon>Pseudomonadati</taxon>
        <taxon>Bacteroidota</taxon>
        <taxon>Flavobacteriia</taxon>
        <taxon>Flavobacteriales</taxon>
        <taxon>Flavobacteriaceae</taxon>
        <taxon>Winogradskyella</taxon>
    </lineage>
</organism>
<dbReference type="Proteomes" id="UP000607435">
    <property type="component" value="Unassembled WGS sequence"/>
</dbReference>
<evidence type="ECO:0000313" key="2">
    <source>
        <dbReference type="Proteomes" id="UP000607435"/>
    </source>
</evidence>
<dbReference type="EMBL" id="JACOME010000001">
    <property type="protein sequence ID" value="MBC3845999.1"/>
    <property type="molecule type" value="Genomic_DNA"/>
</dbReference>